<dbReference type="AlphaFoldDB" id="A0A8J7YXG2"/>
<proteinExistence type="predicted"/>
<comment type="caution">
    <text evidence="2">The sequence shown here is derived from an EMBL/GenBank/DDBJ whole genome shotgun (WGS) entry which is preliminary data.</text>
</comment>
<feature type="coiled-coil region" evidence="1">
    <location>
        <begin position="72"/>
        <end position="116"/>
    </location>
</feature>
<organism evidence="2 3">
    <name type="scientific">Myxacorys almedinensis A</name>
    <dbReference type="NCBI Taxonomy" id="2690445"/>
    <lineage>
        <taxon>Bacteria</taxon>
        <taxon>Bacillati</taxon>
        <taxon>Cyanobacteriota</taxon>
        <taxon>Cyanophyceae</taxon>
        <taxon>Leptolyngbyales</taxon>
        <taxon>Leptolyngbyaceae</taxon>
        <taxon>Myxacorys</taxon>
        <taxon>Myxacorys almedinensis</taxon>
    </lineage>
</organism>
<name>A0A8J7YXG2_9CYAN</name>
<dbReference type="RefSeq" id="WP_162421945.1">
    <property type="nucleotide sequence ID" value="NZ_WVIE01000003.1"/>
</dbReference>
<dbReference type="Proteomes" id="UP000646053">
    <property type="component" value="Unassembled WGS sequence"/>
</dbReference>
<reference evidence="2" key="1">
    <citation type="submission" date="2019-12" db="EMBL/GenBank/DDBJ databases">
        <title>High-Quality draft genome sequences of three cyanobacteria isolated from the limestone walls of the Old Cathedral of Coimbra.</title>
        <authorList>
            <person name="Tiago I."/>
            <person name="Soares F."/>
            <person name="Portugal A."/>
        </authorList>
    </citation>
    <scope>NUCLEOTIDE SEQUENCE</scope>
    <source>
        <strain evidence="2">A</strain>
    </source>
</reference>
<evidence type="ECO:0000313" key="2">
    <source>
        <dbReference type="EMBL" id="NDJ16437.1"/>
    </source>
</evidence>
<evidence type="ECO:0000313" key="3">
    <source>
        <dbReference type="Proteomes" id="UP000646053"/>
    </source>
</evidence>
<protein>
    <submittedName>
        <fullName evidence="2">Uncharacterized protein</fullName>
    </submittedName>
</protein>
<sequence length="178" mass="19703">MPTTANQRIRAFIVGRLLAEQVGLKSSQATQWGIVLTLLGGSPASILLVAELARFDAMQLSAEQPDPQAQLIDKVQQAVQQAQETAAAAIRATAQIDQIGDRVERLNDRIVKLEAGVSELVGSQNTSDKILATLRDIQDSINSSGSGIPPRRRRRGARYLLWLRHHLFRLLSRRFMKN</sequence>
<accession>A0A8J7YXG2</accession>
<keyword evidence="3" id="KW-1185">Reference proteome</keyword>
<dbReference type="EMBL" id="WVIE01000003">
    <property type="protein sequence ID" value="NDJ16437.1"/>
    <property type="molecule type" value="Genomic_DNA"/>
</dbReference>
<keyword evidence="1" id="KW-0175">Coiled coil</keyword>
<evidence type="ECO:0000256" key="1">
    <source>
        <dbReference type="SAM" id="Coils"/>
    </source>
</evidence>
<gene>
    <name evidence="2" type="ORF">GS601_03875</name>
</gene>